<keyword evidence="4" id="KW-1185">Reference proteome</keyword>
<proteinExistence type="predicted"/>
<dbReference type="Proteomes" id="UP001281410">
    <property type="component" value="Unassembled WGS sequence"/>
</dbReference>
<reference evidence="3" key="1">
    <citation type="journal article" date="2023" name="Plant J.">
        <title>Genome sequences and population genomics provide insights into the demographic history, inbreeding, and mutation load of two 'living fossil' tree species of Dipteronia.</title>
        <authorList>
            <person name="Feng Y."/>
            <person name="Comes H.P."/>
            <person name="Chen J."/>
            <person name="Zhu S."/>
            <person name="Lu R."/>
            <person name="Zhang X."/>
            <person name="Li P."/>
            <person name="Qiu J."/>
            <person name="Olsen K.M."/>
            <person name="Qiu Y."/>
        </authorList>
    </citation>
    <scope>NUCLEOTIDE SEQUENCE</scope>
    <source>
        <strain evidence="3">NBL</strain>
    </source>
</reference>
<feature type="region of interest" description="Disordered" evidence="1">
    <location>
        <begin position="67"/>
        <end position="95"/>
    </location>
</feature>
<evidence type="ECO:0000313" key="3">
    <source>
        <dbReference type="EMBL" id="KAK3222026.1"/>
    </source>
</evidence>
<comment type="caution">
    <text evidence="3">The sequence shown here is derived from an EMBL/GenBank/DDBJ whole genome shotgun (WGS) entry which is preliminary data.</text>
</comment>
<evidence type="ECO:0000259" key="2">
    <source>
        <dbReference type="Pfam" id="PF14303"/>
    </source>
</evidence>
<feature type="compositionally biased region" description="Low complexity" evidence="1">
    <location>
        <begin position="73"/>
        <end position="89"/>
    </location>
</feature>
<dbReference type="EMBL" id="JANJYJ010000003">
    <property type="protein sequence ID" value="KAK3222026.1"/>
    <property type="molecule type" value="Genomic_DNA"/>
</dbReference>
<gene>
    <name evidence="3" type="ORF">Dsin_009051</name>
</gene>
<accession>A0AAE0APS4</accession>
<dbReference type="InterPro" id="IPR029466">
    <property type="entry name" value="NAM-associated_C"/>
</dbReference>
<dbReference type="Pfam" id="PF14303">
    <property type="entry name" value="NAM-associated"/>
    <property type="match status" value="1"/>
</dbReference>
<name>A0AAE0APS4_9ROSI</name>
<protein>
    <recommendedName>
        <fullName evidence="2">No apical meristem-associated C-terminal domain-containing protein</fullName>
    </recommendedName>
</protein>
<evidence type="ECO:0000256" key="1">
    <source>
        <dbReference type="SAM" id="MobiDB-lite"/>
    </source>
</evidence>
<sequence length="135" mass="15098">MTSNQRSSSYTNGEDSRLCHLNQAKTLLTQDKNYKKGFKFDHVWLILKDTEKFADNANSATSAFQKQSGNFVSSQSHTPTSKSPTSATSRQSSFSLKISDKEIGSSSAERLIWVKNAKFIVVKKRNFGPRSRPTS</sequence>
<feature type="domain" description="No apical meristem-associated C-terminal" evidence="2">
    <location>
        <begin position="36"/>
        <end position="123"/>
    </location>
</feature>
<organism evidence="3 4">
    <name type="scientific">Dipteronia sinensis</name>
    <dbReference type="NCBI Taxonomy" id="43782"/>
    <lineage>
        <taxon>Eukaryota</taxon>
        <taxon>Viridiplantae</taxon>
        <taxon>Streptophyta</taxon>
        <taxon>Embryophyta</taxon>
        <taxon>Tracheophyta</taxon>
        <taxon>Spermatophyta</taxon>
        <taxon>Magnoliopsida</taxon>
        <taxon>eudicotyledons</taxon>
        <taxon>Gunneridae</taxon>
        <taxon>Pentapetalae</taxon>
        <taxon>rosids</taxon>
        <taxon>malvids</taxon>
        <taxon>Sapindales</taxon>
        <taxon>Sapindaceae</taxon>
        <taxon>Hippocastanoideae</taxon>
        <taxon>Acereae</taxon>
        <taxon>Dipteronia</taxon>
    </lineage>
</organism>
<evidence type="ECO:0000313" key="4">
    <source>
        <dbReference type="Proteomes" id="UP001281410"/>
    </source>
</evidence>
<dbReference type="AlphaFoldDB" id="A0AAE0APS4"/>